<sequence>MTIRMPTRRDFLALAATTVLLAGCSGDGDAGTSGEAPVPARTVTTPLGAVEVPAEPRRVVAIDSRQDLEIALALGLPVVGYTSRMVQPWVPLGGGARRLESPVDVEEIRELGPDLILATSIEDEYWLAPGLVDVAPVLPIDPAAPWPENLRAVSGWLGAEQAARAALDRYEDRLERVRERHGTAAMTEPVAVVDLRAPGQVGDLSHPPGVPSTVLADLDVPVLRFTPSADEQLGREAGELLARAGRLLVVTNEPGLDAASLAGDEVFGTVPAVRDGRLVVTGDVAYGSVYTALEILVQMDRLLGL</sequence>
<organism evidence="6 7">
    <name type="scientific">Lolliginicoccus lacisalsi</name>
    <dbReference type="NCBI Taxonomy" id="2742202"/>
    <lineage>
        <taxon>Bacteria</taxon>
        <taxon>Bacillati</taxon>
        <taxon>Actinomycetota</taxon>
        <taxon>Actinomycetes</taxon>
        <taxon>Mycobacteriales</taxon>
        <taxon>Hoyosellaceae</taxon>
        <taxon>Lolliginicoccus</taxon>
    </lineage>
</organism>
<gene>
    <name evidence="6" type="ORF">HT102_08755</name>
</gene>
<dbReference type="InterPro" id="IPR002491">
    <property type="entry name" value="ABC_transptr_periplasmic_BD"/>
</dbReference>
<proteinExistence type="inferred from homology"/>
<evidence type="ECO:0000259" key="5">
    <source>
        <dbReference type="PROSITE" id="PS50983"/>
    </source>
</evidence>
<dbReference type="InterPro" id="IPR006311">
    <property type="entry name" value="TAT_signal"/>
</dbReference>
<feature type="domain" description="Fe/B12 periplasmic-binding" evidence="5">
    <location>
        <begin position="57"/>
        <end position="305"/>
    </location>
</feature>
<dbReference type="GO" id="GO:1901678">
    <property type="term" value="P:iron coordination entity transport"/>
    <property type="evidence" value="ECO:0007669"/>
    <property type="project" value="UniProtKB-ARBA"/>
</dbReference>
<evidence type="ECO:0000256" key="1">
    <source>
        <dbReference type="ARBA" id="ARBA00004196"/>
    </source>
</evidence>
<keyword evidence="3" id="KW-0813">Transport</keyword>
<comment type="subcellular location">
    <subcellularLocation>
        <location evidence="1">Cell envelope</location>
    </subcellularLocation>
</comment>
<reference evidence="6" key="1">
    <citation type="submission" date="2020-09" db="EMBL/GenBank/DDBJ databases">
        <title>Hoyosella lacisalsi sp. nov., a halotolerant actinobacterium isolated from soil of Lake Gudzhirganskoe.</title>
        <authorList>
            <person name="Yang Q."/>
            <person name="Guo P.Y."/>
            <person name="Liu S.W."/>
            <person name="Li F.N."/>
            <person name="Sun C.H."/>
        </authorList>
    </citation>
    <scope>NUCLEOTIDE SEQUENCE</scope>
    <source>
        <strain evidence="6">G463</strain>
    </source>
</reference>
<dbReference type="PANTHER" id="PTHR30532">
    <property type="entry name" value="IRON III DICITRATE-BINDING PERIPLASMIC PROTEIN"/>
    <property type="match status" value="1"/>
</dbReference>
<comment type="caution">
    <text evidence="6">The sequence shown here is derived from an EMBL/GenBank/DDBJ whole genome shotgun (WGS) entry which is preliminary data.</text>
</comment>
<dbReference type="RefSeq" id="WP_192039033.1">
    <property type="nucleotide sequence ID" value="NZ_JACYWE010000004.1"/>
</dbReference>
<dbReference type="Gene3D" id="3.40.50.1980">
    <property type="entry name" value="Nitrogenase molybdenum iron protein domain"/>
    <property type="match status" value="2"/>
</dbReference>
<name>A0A927JC37_9ACTN</name>
<dbReference type="PROSITE" id="PS50983">
    <property type="entry name" value="FE_B12_PBP"/>
    <property type="match status" value="1"/>
</dbReference>
<evidence type="ECO:0000256" key="2">
    <source>
        <dbReference type="ARBA" id="ARBA00008814"/>
    </source>
</evidence>
<keyword evidence="4" id="KW-0732">Signal</keyword>
<accession>A0A927JC37</accession>
<dbReference type="EMBL" id="JACYWE010000004">
    <property type="protein sequence ID" value="MBD8506574.1"/>
    <property type="molecule type" value="Genomic_DNA"/>
</dbReference>
<evidence type="ECO:0000313" key="7">
    <source>
        <dbReference type="Proteomes" id="UP000642993"/>
    </source>
</evidence>
<dbReference type="PROSITE" id="PS51318">
    <property type="entry name" value="TAT"/>
    <property type="match status" value="1"/>
</dbReference>
<protein>
    <submittedName>
        <fullName evidence="6">ABC transporter substrate-binding protein</fullName>
    </submittedName>
</protein>
<dbReference type="InterPro" id="IPR051313">
    <property type="entry name" value="Bact_iron-sidero_bind"/>
</dbReference>
<dbReference type="SUPFAM" id="SSF53807">
    <property type="entry name" value="Helical backbone' metal receptor"/>
    <property type="match status" value="1"/>
</dbReference>
<dbReference type="AlphaFoldDB" id="A0A927JC37"/>
<comment type="similarity">
    <text evidence="2">Belongs to the bacterial solute-binding protein 8 family.</text>
</comment>
<keyword evidence="7" id="KW-1185">Reference proteome</keyword>
<dbReference type="PROSITE" id="PS51257">
    <property type="entry name" value="PROKAR_LIPOPROTEIN"/>
    <property type="match status" value="1"/>
</dbReference>
<dbReference type="PANTHER" id="PTHR30532:SF1">
    <property type="entry name" value="IRON(3+)-HYDROXAMATE-BINDING PROTEIN FHUD"/>
    <property type="match status" value="1"/>
</dbReference>
<dbReference type="NCBIfam" id="TIGR01409">
    <property type="entry name" value="TAT_signal_seq"/>
    <property type="match status" value="1"/>
</dbReference>
<evidence type="ECO:0000256" key="4">
    <source>
        <dbReference type="ARBA" id="ARBA00022729"/>
    </source>
</evidence>
<dbReference type="Proteomes" id="UP000642993">
    <property type="component" value="Unassembled WGS sequence"/>
</dbReference>
<dbReference type="GO" id="GO:0030288">
    <property type="term" value="C:outer membrane-bounded periplasmic space"/>
    <property type="evidence" value="ECO:0007669"/>
    <property type="project" value="TreeGrafter"/>
</dbReference>
<evidence type="ECO:0000313" key="6">
    <source>
        <dbReference type="EMBL" id="MBD8506574.1"/>
    </source>
</evidence>
<dbReference type="Pfam" id="PF01497">
    <property type="entry name" value="Peripla_BP_2"/>
    <property type="match status" value="1"/>
</dbReference>
<evidence type="ECO:0000256" key="3">
    <source>
        <dbReference type="ARBA" id="ARBA00022448"/>
    </source>
</evidence>
<dbReference type="InterPro" id="IPR019546">
    <property type="entry name" value="TAT_signal_bac_arc"/>
</dbReference>